<dbReference type="SUPFAM" id="SSF52833">
    <property type="entry name" value="Thioredoxin-like"/>
    <property type="match status" value="1"/>
</dbReference>
<dbReference type="InterPro" id="IPR013766">
    <property type="entry name" value="Thioredoxin_domain"/>
</dbReference>
<accession>A0A3E0VHN3</accession>
<evidence type="ECO:0000313" key="3">
    <source>
        <dbReference type="EMBL" id="RFA09231.1"/>
    </source>
</evidence>
<keyword evidence="1" id="KW-0812">Transmembrane</keyword>
<dbReference type="AlphaFoldDB" id="A0A3E0VHN3"/>
<comment type="caution">
    <text evidence="3">The sequence shown here is derived from an EMBL/GenBank/DDBJ whole genome shotgun (WGS) entry which is preliminary data.</text>
</comment>
<dbReference type="OrthoDB" id="1495530at2"/>
<dbReference type="InterPro" id="IPR036249">
    <property type="entry name" value="Thioredoxin-like_sf"/>
</dbReference>
<keyword evidence="1" id="KW-0472">Membrane</keyword>
<reference evidence="3 4" key="1">
    <citation type="submission" date="2017-04" db="EMBL/GenBank/DDBJ databases">
        <title>Comparative genome analysis of Subtercola boreus.</title>
        <authorList>
            <person name="Cho Y.-J."/>
            <person name="Cho A."/>
            <person name="Kim O.-S."/>
            <person name="Lee J.-I."/>
        </authorList>
    </citation>
    <scope>NUCLEOTIDE SEQUENCE [LARGE SCALE GENOMIC DNA]</scope>
    <source>
        <strain evidence="3 4">K300</strain>
    </source>
</reference>
<feature type="transmembrane region" description="Helical" evidence="1">
    <location>
        <begin position="6"/>
        <end position="23"/>
    </location>
</feature>
<name>A0A3E0VHN3_9MICO</name>
<protein>
    <recommendedName>
        <fullName evidence="2">Thioredoxin domain-containing protein</fullName>
    </recommendedName>
</protein>
<evidence type="ECO:0000313" key="4">
    <source>
        <dbReference type="Proteomes" id="UP000256486"/>
    </source>
</evidence>
<keyword evidence="4" id="KW-1185">Reference proteome</keyword>
<keyword evidence="1" id="KW-1133">Transmembrane helix</keyword>
<dbReference type="CDD" id="cd02947">
    <property type="entry name" value="TRX_family"/>
    <property type="match status" value="1"/>
</dbReference>
<proteinExistence type="predicted"/>
<dbReference type="RefSeq" id="WP_116414626.1">
    <property type="nucleotide sequence ID" value="NZ_NBWZ01000001.1"/>
</dbReference>
<dbReference type="Proteomes" id="UP000256486">
    <property type="component" value="Unassembled WGS sequence"/>
</dbReference>
<evidence type="ECO:0000256" key="1">
    <source>
        <dbReference type="SAM" id="Phobius"/>
    </source>
</evidence>
<organism evidence="3 4">
    <name type="scientific">Subtercola boreus</name>
    <dbReference type="NCBI Taxonomy" id="120213"/>
    <lineage>
        <taxon>Bacteria</taxon>
        <taxon>Bacillati</taxon>
        <taxon>Actinomycetota</taxon>
        <taxon>Actinomycetes</taxon>
        <taxon>Micrococcales</taxon>
        <taxon>Microbacteriaceae</taxon>
        <taxon>Subtercola</taxon>
    </lineage>
</organism>
<dbReference type="Gene3D" id="3.40.30.10">
    <property type="entry name" value="Glutaredoxin"/>
    <property type="match status" value="1"/>
</dbReference>
<evidence type="ECO:0000259" key="2">
    <source>
        <dbReference type="Pfam" id="PF00085"/>
    </source>
</evidence>
<sequence length="147" mass="15878">MDPLVVVILLASLVVVATGLGLLHRHLRGRARPARGEEIVDFDGLTLGENATLLQFSSEVCAPCVATHRVLEAVARDHPGTRHVDIDITDRPELAERFNLLQTPTTLVLDARGALRARIGGSVRRDVLLEQLARVLNPSTTSQIGPA</sequence>
<feature type="domain" description="Thioredoxin" evidence="2">
    <location>
        <begin position="49"/>
        <end position="132"/>
    </location>
</feature>
<gene>
    <name evidence="3" type="ORF">B7R54_08330</name>
</gene>
<dbReference type="EMBL" id="NBWZ01000001">
    <property type="protein sequence ID" value="RFA09231.1"/>
    <property type="molecule type" value="Genomic_DNA"/>
</dbReference>
<dbReference type="Pfam" id="PF00085">
    <property type="entry name" value="Thioredoxin"/>
    <property type="match status" value="1"/>
</dbReference>